<evidence type="ECO:0000256" key="1">
    <source>
        <dbReference type="SAM" id="Phobius"/>
    </source>
</evidence>
<dbReference type="PANTHER" id="PTHR14969:SF13">
    <property type="entry name" value="AT30094P"/>
    <property type="match status" value="1"/>
</dbReference>
<keyword evidence="1" id="KW-0472">Membrane</keyword>
<dbReference type="Proteomes" id="UP001056164">
    <property type="component" value="Chromosome"/>
</dbReference>
<evidence type="ECO:0000259" key="2">
    <source>
        <dbReference type="SMART" id="SM00014"/>
    </source>
</evidence>
<reference evidence="3" key="1">
    <citation type="submission" date="2022-05" db="EMBL/GenBank/DDBJ databases">
        <authorList>
            <person name="Oliphant S.A."/>
            <person name="Watson-Haigh N.S."/>
            <person name="Sumby K.M."/>
            <person name="Gardner J.M."/>
            <person name="Jiranek V."/>
        </authorList>
    </citation>
    <scope>NUCLEOTIDE SEQUENCE</scope>
    <source>
        <strain evidence="3">KI4_A6</strain>
    </source>
</reference>
<protein>
    <submittedName>
        <fullName evidence="3">Phosphatase PAP2 family protein</fullName>
    </submittedName>
</protein>
<dbReference type="EMBL" id="CP097121">
    <property type="protein sequence ID" value="USS90364.1"/>
    <property type="molecule type" value="Genomic_DNA"/>
</dbReference>
<dbReference type="RefSeq" id="WP_252794887.1">
    <property type="nucleotide sequence ID" value="NZ_CP097121.1"/>
</dbReference>
<feature type="domain" description="Phosphatidic acid phosphatase type 2/haloperoxidase" evidence="2">
    <location>
        <begin position="165"/>
        <end position="284"/>
    </location>
</feature>
<proteinExistence type="predicted"/>
<feature type="transmembrane region" description="Helical" evidence="1">
    <location>
        <begin position="271"/>
        <end position="291"/>
    </location>
</feature>
<sequence length="301" mass="34630">MSKQQQYWMLFCAILLFIGLMGFATRFDLQLSQTITNYHSYGATVGQTIGSFPLYLVLILSGEVAIGSALRQPRRWLALLEFAVGLTLSVSQLQHFGRESSSYFFKAQQNVQQGLAVGTHTQLQSHEHGWSLVITGLFLYGIITFVCQWWLHRQSDFRLHQLLTIAIFASGTVFLALTVNVTLKTIWGRYRPYEVQQHLQDFTSWYHINGNNGHYSFPSGHTMAATLALVFSWFGRGRWHRWLWRLGLLDSILIALSRLVIGAHFLSDVTFSFFITALIIFSMQIWLKKYLLKQTDPILRK</sequence>
<accession>A0ABY5BV37</accession>
<name>A0ABY5BV37_9LACO</name>
<feature type="transmembrane region" description="Helical" evidence="1">
    <location>
        <begin position="246"/>
        <end position="265"/>
    </location>
</feature>
<organism evidence="3 4">
    <name type="scientific">Fructilactobacillus carniphilus</name>
    <dbReference type="NCBI Taxonomy" id="2940297"/>
    <lineage>
        <taxon>Bacteria</taxon>
        <taxon>Bacillati</taxon>
        <taxon>Bacillota</taxon>
        <taxon>Bacilli</taxon>
        <taxon>Lactobacillales</taxon>
        <taxon>Lactobacillaceae</taxon>
        <taxon>Fructilactobacillus</taxon>
    </lineage>
</organism>
<dbReference type="Pfam" id="PF01569">
    <property type="entry name" value="PAP2"/>
    <property type="match status" value="1"/>
</dbReference>
<keyword evidence="1" id="KW-0812">Transmembrane</keyword>
<evidence type="ECO:0000313" key="3">
    <source>
        <dbReference type="EMBL" id="USS90364.1"/>
    </source>
</evidence>
<keyword evidence="4" id="KW-1185">Reference proteome</keyword>
<dbReference type="PANTHER" id="PTHR14969">
    <property type="entry name" value="SPHINGOSINE-1-PHOSPHATE PHOSPHOHYDROLASE"/>
    <property type="match status" value="1"/>
</dbReference>
<dbReference type="InterPro" id="IPR036938">
    <property type="entry name" value="PAP2/HPO_sf"/>
</dbReference>
<feature type="transmembrane region" description="Helical" evidence="1">
    <location>
        <begin position="50"/>
        <end position="70"/>
    </location>
</feature>
<dbReference type="SMART" id="SM00014">
    <property type="entry name" value="acidPPc"/>
    <property type="match status" value="1"/>
</dbReference>
<gene>
    <name evidence="3" type="ORF">M3M37_05855</name>
</gene>
<keyword evidence="1" id="KW-1133">Transmembrane helix</keyword>
<feature type="transmembrane region" description="Helical" evidence="1">
    <location>
        <begin position="163"/>
        <end position="183"/>
    </location>
</feature>
<evidence type="ECO:0000313" key="4">
    <source>
        <dbReference type="Proteomes" id="UP001056164"/>
    </source>
</evidence>
<dbReference type="InterPro" id="IPR000326">
    <property type="entry name" value="PAP2/HPO"/>
</dbReference>
<dbReference type="Gene3D" id="1.20.144.10">
    <property type="entry name" value="Phosphatidic acid phosphatase type 2/haloperoxidase"/>
    <property type="match status" value="1"/>
</dbReference>
<dbReference type="SUPFAM" id="SSF48317">
    <property type="entry name" value="Acid phosphatase/Vanadium-dependent haloperoxidase"/>
    <property type="match status" value="1"/>
</dbReference>
<feature type="transmembrane region" description="Helical" evidence="1">
    <location>
        <begin position="130"/>
        <end position="151"/>
    </location>
</feature>